<protein>
    <submittedName>
        <fullName evidence="2">Uncharacterized protein</fullName>
    </submittedName>
</protein>
<name>A0ABY0DQ37_9BRAD</name>
<dbReference type="EMBL" id="RDRA01000004">
    <property type="protein sequence ID" value="RXG97792.1"/>
    <property type="molecule type" value="Genomic_DNA"/>
</dbReference>
<dbReference type="Proteomes" id="UP000289946">
    <property type="component" value="Unassembled WGS sequence"/>
</dbReference>
<comment type="caution">
    <text evidence="2">The sequence shown here is derived from an EMBL/GenBank/DDBJ whole genome shotgun (WGS) entry which is preliminary data.</text>
</comment>
<proteinExistence type="predicted"/>
<gene>
    <name evidence="2" type="ORF">EAS62_08515</name>
</gene>
<accession>A0ABY0DQ37</accession>
<keyword evidence="3" id="KW-1185">Reference proteome</keyword>
<evidence type="ECO:0000313" key="2">
    <source>
        <dbReference type="EMBL" id="RXG97792.1"/>
    </source>
</evidence>
<feature type="region of interest" description="Disordered" evidence="1">
    <location>
        <begin position="26"/>
        <end position="50"/>
    </location>
</feature>
<reference evidence="2 3" key="1">
    <citation type="submission" date="2018-10" db="EMBL/GenBank/DDBJ databases">
        <title>Bradyrhizobium sp. nov., isolated from effective nodules of peanut in China.</title>
        <authorList>
            <person name="Li Y."/>
        </authorList>
    </citation>
    <scope>NUCLEOTIDE SEQUENCE [LARGE SCALE GENOMIC DNA]</scope>
    <source>
        <strain evidence="2 3">CCBAU 51781</strain>
    </source>
</reference>
<evidence type="ECO:0000256" key="1">
    <source>
        <dbReference type="SAM" id="MobiDB-lite"/>
    </source>
</evidence>
<evidence type="ECO:0000313" key="3">
    <source>
        <dbReference type="Proteomes" id="UP000289946"/>
    </source>
</evidence>
<organism evidence="2 3">
    <name type="scientific">Bradyrhizobium zhanjiangense</name>
    <dbReference type="NCBI Taxonomy" id="1325107"/>
    <lineage>
        <taxon>Bacteria</taxon>
        <taxon>Pseudomonadati</taxon>
        <taxon>Pseudomonadota</taxon>
        <taxon>Alphaproteobacteria</taxon>
        <taxon>Hyphomicrobiales</taxon>
        <taxon>Nitrobacteraceae</taxon>
        <taxon>Bradyrhizobium</taxon>
    </lineage>
</organism>
<feature type="region of interest" description="Disordered" evidence="1">
    <location>
        <begin position="86"/>
        <end position="107"/>
    </location>
</feature>
<feature type="compositionally biased region" description="Low complexity" evidence="1">
    <location>
        <begin position="98"/>
        <end position="107"/>
    </location>
</feature>
<sequence>MSSFEQRQPQVVDRHHRPRLCPWASVAERPSALPPAKQGSTAVPDNDNHTRRIHDEAAAIARQSAYIRDLVARSCEILKQPVPDTFLGRRTHEPFPREPSSSPEDER</sequence>